<dbReference type="AlphaFoldDB" id="W5JLQ4"/>
<evidence type="ECO:0000256" key="3">
    <source>
        <dbReference type="ARBA" id="ARBA00022692"/>
    </source>
</evidence>
<dbReference type="EnsemblMetazoa" id="ADAC002939-RA">
    <property type="protein sequence ID" value="ADAC002939-PA"/>
    <property type="gene ID" value="ADAC002939"/>
</dbReference>
<dbReference type="PANTHER" id="PTHR21137:SF26">
    <property type="entry name" value="ODORANT RECEPTOR 10A-RELATED"/>
    <property type="match status" value="1"/>
</dbReference>
<dbReference type="VEuPathDB" id="VectorBase:ADAC002939"/>
<dbReference type="Pfam" id="PF02949">
    <property type="entry name" value="7tm_6"/>
    <property type="match status" value="1"/>
</dbReference>
<comment type="subcellular location">
    <subcellularLocation>
        <location evidence="1">Membrane</location>
        <topology evidence="1">Multi-pass membrane protein</topology>
    </subcellularLocation>
</comment>
<evidence type="ECO:0000313" key="11">
    <source>
        <dbReference type="EnsemblMetazoa" id="ADAC002939-PA"/>
    </source>
</evidence>
<name>W5JLQ4_ANODA</name>
<reference evidence="10" key="3">
    <citation type="journal article" date="2013" name="Nucleic Acids Res.">
        <title>The genome of Anopheles darlingi, the main neotropical malaria vector.</title>
        <authorList>
            <person name="Marinotti O."/>
            <person name="Cerqueira G.C."/>
            <person name="de Almeida L.G."/>
            <person name="Ferro M.I."/>
            <person name="Loreto E.L."/>
            <person name="Zaha A."/>
            <person name="Teixeira S.M."/>
            <person name="Wespiser A.R."/>
            <person name="Almeida E Silva A."/>
            <person name="Schlindwein A.D."/>
            <person name="Pacheco A.C."/>
            <person name="Silva A.L."/>
            <person name="Graveley B.R."/>
            <person name="Walenz B.P."/>
            <person name="Lima Bde A."/>
            <person name="Ribeiro C.A."/>
            <person name="Nunes-Silva C.G."/>
            <person name="de Carvalho C.R."/>
            <person name="Soares C.M."/>
            <person name="de Menezes C.B."/>
            <person name="Matiolli C."/>
            <person name="Caffrey D."/>
            <person name="Araujo D.A."/>
            <person name="de Oliveira D.M."/>
            <person name="Golenbock D."/>
            <person name="Grisard E.C."/>
            <person name="Fantinatti-Garboggini F."/>
            <person name="de Carvalho F.M."/>
            <person name="Barcellos F.G."/>
            <person name="Prosdocimi F."/>
            <person name="May G."/>
            <person name="Azevedo Junior G.M."/>
            <person name="Guimaraes G.M."/>
            <person name="Goldman G.H."/>
            <person name="Padilha I.Q."/>
            <person name="Batista Jda S."/>
            <person name="Ferro J.A."/>
            <person name="Ribeiro J.M."/>
            <person name="Fietto J.L."/>
            <person name="Dabbas K.M."/>
            <person name="Cerdeira L."/>
            <person name="Agnez-Lima L.F."/>
            <person name="Brocchi M."/>
            <person name="de Carvalho M.O."/>
            <person name="Teixeira Mde M."/>
            <person name="Diniz Maia Mde M."/>
            <person name="Goldman M.H."/>
            <person name="Cruz Schneider M.P."/>
            <person name="Felipe M.S."/>
            <person name="Hungria M."/>
            <person name="Nicolas M.F."/>
            <person name="Pereira M."/>
            <person name="Montes M.A."/>
            <person name="Cantao M.E."/>
            <person name="Vincentz M."/>
            <person name="Rafael M.S."/>
            <person name="Silverman N."/>
            <person name="Stoco P.H."/>
            <person name="Souza R.C."/>
            <person name="Vicentini R."/>
            <person name="Gazzinelli R.T."/>
            <person name="Neves Rde O."/>
            <person name="Silva R."/>
            <person name="Astolfi-Filho S."/>
            <person name="Maciel T.E."/>
            <person name="Urmenyi T.P."/>
            <person name="Tadei W.P."/>
            <person name="Camargo E.P."/>
            <person name="de Vasconcelos A.T."/>
        </authorList>
    </citation>
    <scope>NUCLEOTIDE SEQUENCE</scope>
</reference>
<dbReference type="GO" id="GO:0005549">
    <property type="term" value="F:odorant binding"/>
    <property type="evidence" value="ECO:0007669"/>
    <property type="project" value="InterPro"/>
</dbReference>
<feature type="transmembrane region" description="Helical" evidence="9">
    <location>
        <begin position="294"/>
        <end position="314"/>
    </location>
</feature>
<dbReference type="GO" id="GO:0005886">
    <property type="term" value="C:plasma membrane"/>
    <property type="evidence" value="ECO:0007669"/>
    <property type="project" value="TreeGrafter"/>
</dbReference>
<reference evidence="10" key="2">
    <citation type="submission" date="2010-05" db="EMBL/GenBank/DDBJ databases">
        <authorList>
            <person name="Almeida L.G."/>
            <person name="Nicolas M.F."/>
            <person name="Souza R.C."/>
            <person name="Vasconcelos A.T.R."/>
        </authorList>
    </citation>
    <scope>NUCLEOTIDE SEQUENCE</scope>
</reference>
<reference evidence="11" key="4">
    <citation type="submission" date="2015-06" db="UniProtKB">
        <authorList>
            <consortium name="EnsemblMetazoa"/>
        </authorList>
    </citation>
    <scope>IDENTIFICATION</scope>
</reference>
<dbReference type="HOGENOM" id="CLU_033399_7_0_1"/>
<evidence type="ECO:0000256" key="4">
    <source>
        <dbReference type="ARBA" id="ARBA00022725"/>
    </source>
</evidence>
<accession>W5JLQ4</accession>
<evidence type="ECO:0000313" key="10">
    <source>
        <dbReference type="EMBL" id="ETN65297.1"/>
    </source>
</evidence>
<protein>
    <submittedName>
        <fullName evidence="10">Putative odorant receptor</fullName>
    </submittedName>
</protein>
<feature type="transmembrane region" description="Helical" evidence="9">
    <location>
        <begin position="320"/>
        <end position="338"/>
    </location>
</feature>
<feature type="transmembrane region" description="Helical" evidence="9">
    <location>
        <begin position="46"/>
        <end position="68"/>
    </location>
</feature>
<dbReference type="Proteomes" id="UP000000673">
    <property type="component" value="Unassembled WGS sequence"/>
</dbReference>
<dbReference type="EMBL" id="ADMH02000693">
    <property type="protein sequence ID" value="ETN65297.1"/>
    <property type="molecule type" value="Genomic_DNA"/>
</dbReference>
<keyword evidence="12" id="KW-1185">Reference proteome</keyword>
<feature type="transmembrane region" description="Helical" evidence="9">
    <location>
        <begin position="141"/>
        <end position="169"/>
    </location>
</feature>
<keyword evidence="8" id="KW-0807">Transducer</keyword>
<evidence type="ECO:0000256" key="5">
    <source>
        <dbReference type="ARBA" id="ARBA00022989"/>
    </source>
</evidence>
<evidence type="ECO:0000256" key="6">
    <source>
        <dbReference type="ARBA" id="ARBA00023136"/>
    </source>
</evidence>
<reference evidence="10 12" key="1">
    <citation type="journal article" date="2010" name="BMC Genomics">
        <title>Combination of measures distinguishes pre-miRNAs from other stem-loops in the genome of the newly sequenced Anopheles darlingi.</title>
        <authorList>
            <person name="Mendes N.D."/>
            <person name="Freitas A.T."/>
            <person name="Vasconcelos A.T."/>
            <person name="Sagot M.F."/>
        </authorList>
    </citation>
    <scope>NUCLEOTIDE SEQUENCE</scope>
</reference>
<dbReference type="FunCoup" id="W5JLQ4">
    <property type="interactions" value="17"/>
</dbReference>
<dbReference type="GO" id="GO:0004984">
    <property type="term" value="F:olfactory receptor activity"/>
    <property type="evidence" value="ECO:0007669"/>
    <property type="project" value="InterPro"/>
</dbReference>
<keyword evidence="7 10" id="KW-0675">Receptor</keyword>
<gene>
    <name evidence="10" type="ORF">AND_002939</name>
</gene>
<organism evidence="10">
    <name type="scientific">Anopheles darlingi</name>
    <name type="common">Mosquito</name>
    <dbReference type="NCBI Taxonomy" id="43151"/>
    <lineage>
        <taxon>Eukaryota</taxon>
        <taxon>Metazoa</taxon>
        <taxon>Ecdysozoa</taxon>
        <taxon>Arthropoda</taxon>
        <taxon>Hexapoda</taxon>
        <taxon>Insecta</taxon>
        <taxon>Pterygota</taxon>
        <taxon>Neoptera</taxon>
        <taxon>Endopterygota</taxon>
        <taxon>Diptera</taxon>
        <taxon>Nematocera</taxon>
        <taxon>Culicoidea</taxon>
        <taxon>Culicidae</taxon>
        <taxon>Anophelinae</taxon>
        <taxon>Anopheles</taxon>
    </lineage>
</organism>
<keyword evidence="2" id="KW-0716">Sensory transduction</keyword>
<evidence type="ECO:0000256" key="2">
    <source>
        <dbReference type="ARBA" id="ARBA00022606"/>
    </source>
</evidence>
<keyword evidence="3 9" id="KW-0812">Transmembrane</keyword>
<evidence type="ECO:0000256" key="9">
    <source>
        <dbReference type="SAM" id="Phobius"/>
    </source>
</evidence>
<keyword evidence="4" id="KW-0552">Olfaction</keyword>
<dbReference type="OMA" id="GFYFEFC"/>
<sequence>MIRRTVTMKVETSPTFVPPQSSIFRLQRKILRAFGIWPLDRPTRRWFVSLQIGVNLVALALCMIGEFLHGLYAYQQGDLGEAIESICPTVARVSGLLRMVFYLVNEQHLEKVLKSIEVAQQHEQPHERNNSRQIALFGQRLTFYLFLMMFSAALLYGVTPFLIMAYNWHQGQWPLVKILPFKLALPYDWQRWFPFTLTTLFLNYASIPTITSQSGSDALLTGVCLYVRGQFAALGQDIAALSEQQPRIGKTVSVVASEQETRRINRQLQRINARHQRIIEMVAEVRTAFAPNILLVYMCTALIMCIVCIAMLTVEGVYKFTYLPYALSELAILFLYSYSGTIICESSEAIQTAAYSFPWYRYDRDTRHLIQMLMIRAQRGSNLNVPFFETSMATFSVIVRTASSYITLMKSFL</sequence>
<dbReference type="VEuPathDB" id="VectorBase:ADAR2_010721"/>
<evidence type="ECO:0000313" key="12">
    <source>
        <dbReference type="Proteomes" id="UP000000673"/>
    </source>
</evidence>
<keyword evidence="6 9" id="KW-0472">Membrane</keyword>
<dbReference type="STRING" id="43151.W5JLQ4"/>
<evidence type="ECO:0000256" key="8">
    <source>
        <dbReference type="ARBA" id="ARBA00023224"/>
    </source>
</evidence>
<keyword evidence="5 9" id="KW-1133">Transmembrane helix</keyword>
<evidence type="ECO:0000256" key="7">
    <source>
        <dbReference type="ARBA" id="ARBA00023170"/>
    </source>
</evidence>
<proteinExistence type="predicted"/>
<dbReference type="PANTHER" id="PTHR21137">
    <property type="entry name" value="ODORANT RECEPTOR"/>
    <property type="match status" value="1"/>
</dbReference>
<dbReference type="GO" id="GO:0007165">
    <property type="term" value="P:signal transduction"/>
    <property type="evidence" value="ECO:0007669"/>
    <property type="project" value="UniProtKB-KW"/>
</dbReference>
<dbReference type="eggNOG" id="ENOG502T1BY">
    <property type="taxonomic scope" value="Eukaryota"/>
</dbReference>
<dbReference type="InterPro" id="IPR004117">
    <property type="entry name" value="7tm6_olfct_rcpt"/>
</dbReference>
<evidence type="ECO:0000256" key="1">
    <source>
        <dbReference type="ARBA" id="ARBA00004141"/>
    </source>
</evidence>